<organism evidence="2 3">
    <name type="scientific">Bradyrhizobium yuanmingense</name>
    <dbReference type="NCBI Taxonomy" id="108015"/>
    <lineage>
        <taxon>Bacteria</taxon>
        <taxon>Pseudomonadati</taxon>
        <taxon>Pseudomonadota</taxon>
        <taxon>Alphaproteobacteria</taxon>
        <taxon>Hyphomicrobiales</taxon>
        <taxon>Nitrobacteraceae</taxon>
        <taxon>Bradyrhizobium</taxon>
    </lineage>
</organism>
<dbReference type="EMBL" id="FMAE01000007">
    <property type="protein sequence ID" value="SCB42384.1"/>
    <property type="molecule type" value="Genomic_DNA"/>
</dbReference>
<dbReference type="Proteomes" id="UP000183174">
    <property type="component" value="Unassembled WGS sequence"/>
</dbReference>
<sequence length="76" mass="8772">MAPVLNLPRLTNSLRQDRLALQRAREVVAEATEVLQRCPKPDTFLGRKTQEPFPNEDETKLTRVAQRSSREPFPRT</sequence>
<proteinExistence type="predicted"/>
<reference evidence="2 3" key="1">
    <citation type="submission" date="2016-08" db="EMBL/GenBank/DDBJ databases">
        <authorList>
            <person name="Seilhamer J.J."/>
        </authorList>
    </citation>
    <scope>NUCLEOTIDE SEQUENCE [LARGE SCALE GENOMIC DNA]</scope>
    <source>
        <strain evidence="2 3">CCBAU 10071</strain>
    </source>
</reference>
<evidence type="ECO:0000313" key="3">
    <source>
        <dbReference type="Proteomes" id="UP000183174"/>
    </source>
</evidence>
<evidence type="ECO:0000256" key="1">
    <source>
        <dbReference type="SAM" id="MobiDB-lite"/>
    </source>
</evidence>
<evidence type="ECO:0000313" key="2">
    <source>
        <dbReference type="EMBL" id="SCB42384.1"/>
    </source>
</evidence>
<protein>
    <submittedName>
        <fullName evidence="2">Uncharacterized protein</fullName>
    </submittedName>
</protein>
<feature type="region of interest" description="Disordered" evidence="1">
    <location>
        <begin position="41"/>
        <end position="76"/>
    </location>
</feature>
<name>A0A1C3WRL3_9BRAD</name>
<accession>A0A1C3WRL3</accession>
<dbReference type="AlphaFoldDB" id="A0A1C3WRL3"/>
<gene>
    <name evidence="2" type="ORF">GA0061099_100728</name>
</gene>